<sequence>MKIQCCTQIIFYVSSLDEVEAVERSVFGAVPNKKRKRPEEESAFTNPYGGTVRGSKYFLHWEFGFYYWRWVRSDNQLRSVEPEIHKRNSGRDKAIVFSQKDEVPVQGDRRRKLAFPVRRVWFAVSARVKDPNHGLQIPRMS</sequence>
<organism evidence="1 2">
    <name type="scientific">Cuscuta campestris</name>
    <dbReference type="NCBI Taxonomy" id="132261"/>
    <lineage>
        <taxon>Eukaryota</taxon>
        <taxon>Viridiplantae</taxon>
        <taxon>Streptophyta</taxon>
        <taxon>Embryophyta</taxon>
        <taxon>Tracheophyta</taxon>
        <taxon>Spermatophyta</taxon>
        <taxon>Magnoliopsida</taxon>
        <taxon>eudicotyledons</taxon>
        <taxon>Gunneridae</taxon>
        <taxon>Pentapetalae</taxon>
        <taxon>asterids</taxon>
        <taxon>lamiids</taxon>
        <taxon>Solanales</taxon>
        <taxon>Convolvulaceae</taxon>
        <taxon>Cuscuteae</taxon>
        <taxon>Cuscuta</taxon>
        <taxon>Cuscuta subgen. Grammica</taxon>
        <taxon>Cuscuta sect. Cleistogrammica</taxon>
    </lineage>
</organism>
<proteinExistence type="predicted"/>
<name>A0A484MJN8_9ASTE</name>
<dbReference type="Proteomes" id="UP000595140">
    <property type="component" value="Unassembled WGS sequence"/>
</dbReference>
<protein>
    <submittedName>
        <fullName evidence="1">Uncharacterized protein</fullName>
    </submittedName>
</protein>
<evidence type="ECO:0000313" key="2">
    <source>
        <dbReference type="Proteomes" id="UP000595140"/>
    </source>
</evidence>
<accession>A0A484MJN8</accession>
<dbReference type="AlphaFoldDB" id="A0A484MJN8"/>
<reference evidence="1 2" key="1">
    <citation type="submission" date="2018-04" db="EMBL/GenBank/DDBJ databases">
        <authorList>
            <person name="Vogel A."/>
        </authorList>
    </citation>
    <scope>NUCLEOTIDE SEQUENCE [LARGE SCALE GENOMIC DNA]</scope>
</reference>
<evidence type="ECO:0000313" key="1">
    <source>
        <dbReference type="EMBL" id="VFQ89050.1"/>
    </source>
</evidence>
<gene>
    <name evidence="1" type="ORF">CCAM_LOCUS30826</name>
</gene>
<dbReference type="EMBL" id="OOIL02003702">
    <property type="protein sequence ID" value="VFQ89050.1"/>
    <property type="molecule type" value="Genomic_DNA"/>
</dbReference>
<keyword evidence="2" id="KW-1185">Reference proteome</keyword>